<feature type="chain" id="PRO_5046880436" description="Secreted protein" evidence="2">
    <location>
        <begin position="22"/>
        <end position="169"/>
    </location>
</feature>
<evidence type="ECO:0000313" key="4">
    <source>
        <dbReference type="Proteomes" id="UP001164746"/>
    </source>
</evidence>
<dbReference type="Proteomes" id="UP001164746">
    <property type="component" value="Chromosome 11"/>
</dbReference>
<sequence>MEFKILYVVLLLLLGFEGTDSIVNGIPYIKDCPDFDDHGSWTVSNTDVHRRCILKCNQGYTPNACHVIYLHRDRSNYAHTPHCVKKPSWGQASRAGAGVAAPAPIAASDRPPTPKAPRAPLKHEAMGRALPIDLWLPEINPAQPSPTPTPEPPDLGADLPEPNLCYCQH</sequence>
<dbReference type="EMBL" id="CP111022">
    <property type="protein sequence ID" value="WAR19350.1"/>
    <property type="molecule type" value="Genomic_DNA"/>
</dbReference>
<gene>
    <name evidence="3" type="ORF">MAR_001188</name>
</gene>
<evidence type="ECO:0008006" key="5">
    <source>
        <dbReference type="Google" id="ProtNLM"/>
    </source>
</evidence>
<organism evidence="3 4">
    <name type="scientific">Mya arenaria</name>
    <name type="common">Soft-shell clam</name>
    <dbReference type="NCBI Taxonomy" id="6604"/>
    <lineage>
        <taxon>Eukaryota</taxon>
        <taxon>Metazoa</taxon>
        <taxon>Spiralia</taxon>
        <taxon>Lophotrochozoa</taxon>
        <taxon>Mollusca</taxon>
        <taxon>Bivalvia</taxon>
        <taxon>Autobranchia</taxon>
        <taxon>Heteroconchia</taxon>
        <taxon>Euheterodonta</taxon>
        <taxon>Imparidentia</taxon>
        <taxon>Neoheterodontei</taxon>
        <taxon>Myida</taxon>
        <taxon>Myoidea</taxon>
        <taxon>Myidae</taxon>
        <taxon>Mya</taxon>
    </lineage>
</organism>
<keyword evidence="2" id="KW-0732">Signal</keyword>
<evidence type="ECO:0000256" key="2">
    <source>
        <dbReference type="SAM" id="SignalP"/>
    </source>
</evidence>
<proteinExistence type="predicted"/>
<accession>A0ABY7FB68</accession>
<feature type="region of interest" description="Disordered" evidence="1">
    <location>
        <begin position="138"/>
        <end position="162"/>
    </location>
</feature>
<feature type="signal peptide" evidence="2">
    <location>
        <begin position="1"/>
        <end position="21"/>
    </location>
</feature>
<reference evidence="3" key="1">
    <citation type="submission" date="2022-11" db="EMBL/GenBank/DDBJ databases">
        <title>Centuries of genome instability and evolution in soft-shell clam transmissible cancer (bioRxiv).</title>
        <authorList>
            <person name="Hart S.F.M."/>
            <person name="Yonemitsu M.A."/>
            <person name="Giersch R.M."/>
            <person name="Beal B.F."/>
            <person name="Arriagada G."/>
            <person name="Davis B.W."/>
            <person name="Ostrander E.A."/>
            <person name="Goff S.P."/>
            <person name="Metzger M.J."/>
        </authorList>
    </citation>
    <scope>NUCLEOTIDE SEQUENCE</scope>
    <source>
        <strain evidence="3">MELC-2E11</strain>
        <tissue evidence="3">Siphon/mantle</tissue>
    </source>
</reference>
<evidence type="ECO:0000256" key="1">
    <source>
        <dbReference type="SAM" id="MobiDB-lite"/>
    </source>
</evidence>
<evidence type="ECO:0000313" key="3">
    <source>
        <dbReference type="EMBL" id="WAR19350.1"/>
    </source>
</evidence>
<name>A0ABY7FB68_MYAAR</name>
<feature type="compositionally biased region" description="Pro residues" evidence="1">
    <location>
        <begin position="143"/>
        <end position="153"/>
    </location>
</feature>
<feature type="compositionally biased region" description="Low complexity" evidence="1">
    <location>
        <begin position="100"/>
        <end position="110"/>
    </location>
</feature>
<protein>
    <recommendedName>
        <fullName evidence="5">Secreted protein</fullName>
    </recommendedName>
</protein>
<feature type="region of interest" description="Disordered" evidence="1">
    <location>
        <begin position="100"/>
        <end position="120"/>
    </location>
</feature>
<keyword evidence="4" id="KW-1185">Reference proteome</keyword>